<evidence type="ECO:0000256" key="1">
    <source>
        <dbReference type="SAM" id="MobiDB-lite"/>
    </source>
</evidence>
<evidence type="ECO:0000259" key="3">
    <source>
        <dbReference type="Pfam" id="PF02514"/>
    </source>
</evidence>
<keyword evidence="2" id="KW-1133">Transmembrane helix</keyword>
<evidence type="ECO:0000256" key="2">
    <source>
        <dbReference type="SAM" id="Phobius"/>
    </source>
</evidence>
<keyword evidence="2" id="KW-0812">Transmembrane</keyword>
<proteinExistence type="predicted"/>
<feature type="compositionally biased region" description="Basic and acidic residues" evidence="1">
    <location>
        <begin position="1347"/>
        <end position="1364"/>
    </location>
</feature>
<keyword evidence="2" id="KW-0472">Membrane</keyword>
<feature type="transmembrane region" description="Helical" evidence="2">
    <location>
        <begin position="1377"/>
        <end position="1398"/>
    </location>
</feature>
<dbReference type="Proteomes" id="UP000016648">
    <property type="component" value="Unassembled WGS sequence"/>
</dbReference>
<reference evidence="4 5" key="1">
    <citation type="submission" date="2013-08" db="EMBL/GenBank/DDBJ databases">
        <authorList>
            <person name="Durkin A.S."/>
            <person name="Haft D.R."/>
            <person name="McCorrison J."/>
            <person name="Torralba M."/>
            <person name="Gillis M."/>
            <person name="Haft D.H."/>
            <person name="Methe B."/>
            <person name="Sutton G."/>
            <person name="Nelson K.E."/>
        </authorList>
    </citation>
    <scope>NUCLEOTIDE SEQUENCE [LARGE SCALE GENOMIC DNA]</scope>
    <source>
        <strain evidence="4 5">F0067</strain>
    </source>
</reference>
<accession>U2P5Q2</accession>
<name>U2P5Q2_9BACT</name>
<feature type="domain" description="CobN/magnesium chelatase" evidence="3">
    <location>
        <begin position="127"/>
        <end position="418"/>
    </location>
</feature>
<organism evidence="4 5">
    <name type="scientific">Segatella baroniae F0067</name>
    <dbReference type="NCBI Taxonomy" id="1115809"/>
    <lineage>
        <taxon>Bacteria</taxon>
        <taxon>Pseudomonadati</taxon>
        <taxon>Bacteroidota</taxon>
        <taxon>Bacteroidia</taxon>
        <taxon>Bacteroidales</taxon>
        <taxon>Prevotellaceae</taxon>
        <taxon>Segatella</taxon>
    </lineage>
</organism>
<feature type="domain" description="CobN/magnesium chelatase" evidence="3">
    <location>
        <begin position="425"/>
        <end position="1294"/>
    </location>
</feature>
<protein>
    <submittedName>
        <fullName evidence="4">CobN/magnesium chelatase domain protein</fullName>
    </submittedName>
</protein>
<sequence length="1407" mass="159126">MKRLFNKRFLWAFGLLLLVVFAVYGWRHWIGSTRIAFVNYQAIELGQIAKANDNASIKVAQVDVEHLDELKDYDMIMVTAMGLQLDSVQREQLREASLSVPTFTRLVTNPANDINTVDSVDGDFLRQYLENGSRRNYRSMLNYIRKFIDGKKFRSIEPDVVELRPDNMLLHVDPKHPDDDELGFNTVADYNAFLRRNGLYRPHAPSILVTGMMGIASSLVDGFERQGFTVYRVNRLREFVMNHHIDSIRPAAVVNMAHGRVGDYLVRYLEKANIPMFAPLNVNRLVDDWQNDKQGMMGGFLSQSVVVPEIDGAIRPYVVFAHRVGKDGLHEAFAVPERLDAFVKTVGNYVRLQSKPNHRKRVAIYYYKGPGTSALTASGMEVAPSLYNVLKRMHAEGYNLSGLPASAEQLEHGIQQHSYDHKPMVFGNVALLPQLMSGEGTDSFKIIHGTNQDPPQAYVRSYQWTQRHFKADALIHFGTHGSLEYTPHKQVALSGNDWPDRLVGTMPHFYIYTIGNVGEAMIAKRRSYAQIQSHLTPPFMQSGLRQTYARLSDAIELYNKEMQQADNRPTQASRQAALKVKRLTVEMNIDRDLSLDRKRMDVPYTQSEIERIEAFAEELANEKVTGQLYVMGRPYASERIVSSVYAMCTDPIAYGRLSIDRLKQRADGQVDRHQGVFDRRYRQPAHALVARLLANPRLATDELVRREAGITRQELAMAREVDRMQQAPDAISMMMQLGEGMAQKPEKAKKRERLTVSQLRAKGVKREKKVQQIPKFVYDKMAQTGKFPEKMMLAIRRQQKWYHGSKEEAQDKAMAAKGAKGMDKRGHAGGMGNHSGARRKYSQQQVQLAQAIIALEKAVKNVDLYRREIAEAPEAEMRSLMNALNGGYTRPSSGGDLIVNPSTLPTGRNLYAVNAETCPTENAWEKGCQLAENTIQLYRQRHGGQYPRKVSYTLWSSEFVETEGASVAQVLYMLGVEPVWDAFGRVNDVRLIPSERLGRPRIDVVVQTSGQLRDLAASRLFLINKAVLLAAKAGNGKYGNEVAKGVKESERTLEDAGMSPAEAREVATYRVFGGMNGGYGTGIQAMVEQGDKWESERQIAEVYLHNMGAFYGDEKRWEDVRQSAFKAALTRTDVVIQPRQSNTWGPISLDHVYEFMGGLNLAVRNVTGKDPDAYMSDYRNHNRMRMQEVKEAIGAESRTTILNPNYLKEKLKGGATTAGDIAETVTNLYGWNVMKPKAIDKELWDAVYKTYIDDQYKLGTREFLEQKSPAALEEMTAVMMETIRKRMWKATPEQTRELARLHAATVAKHGASQSTFVTGNEKLRAFIDAKLDAQQRQAYRAQMKSARQRDDNAKAGKGTVMEKQELTSEQVKQRQQFINGAITFAVTLVALVVIGWWLRRRRRQIGG</sequence>
<evidence type="ECO:0000313" key="4">
    <source>
        <dbReference type="EMBL" id="ERK39039.1"/>
    </source>
</evidence>
<dbReference type="Pfam" id="PF02514">
    <property type="entry name" value="CobN-Mg_chel"/>
    <property type="match status" value="2"/>
</dbReference>
<dbReference type="PATRIC" id="fig|1115809.3.peg.1554"/>
<gene>
    <name evidence="4" type="ORF">HMPREF9135_1175</name>
</gene>
<feature type="region of interest" description="Disordered" evidence="1">
    <location>
        <begin position="1343"/>
        <end position="1364"/>
    </location>
</feature>
<dbReference type="EMBL" id="AWEY01000029">
    <property type="protein sequence ID" value="ERK39039.1"/>
    <property type="molecule type" value="Genomic_DNA"/>
</dbReference>
<keyword evidence="5" id="KW-1185">Reference proteome</keyword>
<evidence type="ECO:0000313" key="5">
    <source>
        <dbReference type="Proteomes" id="UP000016648"/>
    </source>
</evidence>
<dbReference type="PANTHER" id="PTHR44119:SF1">
    <property type="entry name" value="MAGNESIUM-CHELATASE SUBUNIT CHLH, CHLOROPLASTIC"/>
    <property type="match status" value="1"/>
</dbReference>
<dbReference type="InterPro" id="IPR003672">
    <property type="entry name" value="CobN/Mg_chltase"/>
</dbReference>
<dbReference type="PANTHER" id="PTHR44119">
    <property type="entry name" value="MAGNESIUM-CHELATASE SUBUNIT CHLH, CHLOROPLASTIC"/>
    <property type="match status" value="1"/>
</dbReference>
<dbReference type="RefSeq" id="WP_021589855.1">
    <property type="nucleotide sequence ID" value="NZ_AWEY01000029.1"/>
</dbReference>
<comment type="caution">
    <text evidence="4">The sequence shown here is derived from an EMBL/GenBank/DDBJ whole genome shotgun (WGS) entry which is preliminary data.</text>
</comment>
<feature type="region of interest" description="Disordered" evidence="1">
    <location>
        <begin position="821"/>
        <end position="841"/>
    </location>
</feature>